<dbReference type="Gene3D" id="3.10.450.60">
    <property type="match status" value="1"/>
</dbReference>
<sequence length="497" mass="55124">MEEFPPRSALDPSKFGDQTSTITTDHIERNLDGISVQQALEDNRLYILDHHDHLIPFLDDINKLDDTFVYATRTLLFLTSDGTLRPIAIELSLPAHAASNNDDGIITGAVSKVYTPPPPTHVGGGVEVSLWQLAKAYVVVNDCGWHQLVSHWLNTHAVMEPFVIAANRQLSVVHPVHKLLQPHFRDTLTINALARQTLINAGGIFEKAFFHGHHALAMSAAVYKDTWNFTDQSLPDDLIKRGMAVADASCPGKVRLLVEDYPYAVDGLAVWSAIEQWVSNYCAIYYPTDQHLRDDAEVQAWWKEAREVGHGDIKDRPWWPEMTTVAALAKSCSTIIWITSALHAAVNFSQYPYGGFSPNRPMVSRRPVPERGTAEYAELEQRPDKVLIRTIAGQLRTLLGISLVEVLSRHSGDEVYLGQRDTPEWTSDASAKEAFRRFGDRLVGVEARIAEMNRDPRLRNSVGPARLPYTLLFPNTSDAGGGAAGLTAKGIPNSITI</sequence>
<dbReference type="Gramene" id="OMERI03G16750.1">
    <property type="protein sequence ID" value="OMERI03G16750.1"/>
    <property type="gene ID" value="OMERI03G16750"/>
</dbReference>
<dbReference type="EC" id="1.13.11.-" evidence="13"/>
<keyword evidence="7 12" id="KW-0223">Dioxygenase</keyword>
<dbReference type="STRING" id="40149.A0A0E0D125"/>
<dbReference type="PROSITE" id="PS51393">
    <property type="entry name" value="LIPOXYGENASE_3"/>
    <property type="match status" value="1"/>
</dbReference>
<evidence type="ECO:0000313" key="16">
    <source>
        <dbReference type="Proteomes" id="UP000008021"/>
    </source>
</evidence>
<evidence type="ECO:0000256" key="2">
    <source>
        <dbReference type="ARBA" id="ARBA00009419"/>
    </source>
</evidence>
<dbReference type="SUPFAM" id="SSF48484">
    <property type="entry name" value="Lipoxigenase"/>
    <property type="match status" value="1"/>
</dbReference>
<dbReference type="HOGENOM" id="CLU_004282_1_0_1"/>
<proteinExistence type="inferred from homology"/>
<keyword evidence="6" id="KW-0276">Fatty acid metabolism</keyword>
<dbReference type="InterPro" id="IPR020833">
    <property type="entry name" value="LipOase_Fe_BS"/>
</dbReference>
<evidence type="ECO:0000256" key="3">
    <source>
        <dbReference type="ARBA" id="ARBA00022516"/>
    </source>
</evidence>
<evidence type="ECO:0000256" key="10">
    <source>
        <dbReference type="ARBA" id="ARBA00023098"/>
    </source>
</evidence>
<dbReference type="InterPro" id="IPR013819">
    <property type="entry name" value="LipOase_C"/>
</dbReference>
<dbReference type="PANTHER" id="PTHR11771">
    <property type="entry name" value="LIPOXYGENASE"/>
    <property type="match status" value="1"/>
</dbReference>
<accession>A0A0E0D125</accession>
<dbReference type="PROSITE" id="PS00711">
    <property type="entry name" value="LIPOXYGENASE_1"/>
    <property type="match status" value="1"/>
</dbReference>
<dbReference type="Proteomes" id="UP000008021">
    <property type="component" value="Chromosome 3"/>
</dbReference>
<evidence type="ECO:0000259" key="14">
    <source>
        <dbReference type="PROSITE" id="PS51393"/>
    </source>
</evidence>
<evidence type="ECO:0000256" key="1">
    <source>
        <dbReference type="ARBA" id="ARBA00001962"/>
    </source>
</evidence>
<dbReference type="GO" id="GO:0016702">
    <property type="term" value="F:oxidoreductase activity, acting on single donors with incorporation of molecular oxygen, incorporation of two atoms of oxygen"/>
    <property type="evidence" value="ECO:0007669"/>
    <property type="project" value="InterPro"/>
</dbReference>
<dbReference type="Gene3D" id="1.20.245.10">
    <property type="entry name" value="Lipoxygenase-1, Domain 5"/>
    <property type="match status" value="1"/>
</dbReference>
<feature type="domain" description="Lipoxygenase" evidence="14">
    <location>
        <begin position="1"/>
        <end position="497"/>
    </location>
</feature>
<dbReference type="EnsemblPlants" id="OMERI03G16750.1">
    <property type="protein sequence ID" value="OMERI03G16750.1"/>
    <property type="gene ID" value="OMERI03G16750"/>
</dbReference>
<keyword evidence="16" id="KW-1185">Reference proteome</keyword>
<protein>
    <recommendedName>
        <fullName evidence="13">Lipoxygenase</fullName>
        <ecNumber evidence="13">1.13.11.-</ecNumber>
    </recommendedName>
</protein>
<dbReference type="FunFam" id="1.20.245.10:FF:000002">
    <property type="entry name" value="Lipoxygenase"/>
    <property type="match status" value="1"/>
</dbReference>
<comment type="function">
    <text evidence="13">Plant lipoxygenase may be involved in a number of diverse aspects of plant physiology including growth and development, pest resistance, and senescence or responses to wounding.</text>
</comment>
<dbReference type="InterPro" id="IPR000907">
    <property type="entry name" value="LipOase"/>
</dbReference>
<organism evidence="15">
    <name type="scientific">Oryza meridionalis</name>
    <dbReference type="NCBI Taxonomy" id="40149"/>
    <lineage>
        <taxon>Eukaryota</taxon>
        <taxon>Viridiplantae</taxon>
        <taxon>Streptophyta</taxon>
        <taxon>Embryophyta</taxon>
        <taxon>Tracheophyta</taxon>
        <taxon>Spermatophyta</taxon>
        <taxon>Magnoliopsida</taxon>
        <taxon>Liliopsida</taxon>
        <taxon>Poales</taxon>
        <taxon>Poaceae</taxon>
        <taxon>BOP clade</taxon>
        <taxon>Oryzoideae</taxon>
        <taxon>Oryzeae</taxon>
        <taxon>Oryzinae</taxon>
        <taxon>Oryza</taxon>
    </lineage>
</organism>
<reference evidence="15" key="1">
    <citation type="submission" date="2015-04" db="UniProtKB">
        <authorList>
            <consortium name="EnsemblPlants"/>
        </authorList>
    </citation>
    <scope>IDENTIFICATION</scope>
</reference>
<keyword evidence="5 13" id="KW-0925">Oxylipin biosynthesis</keyword>
<dbReference type="InterPro" id="IPR001246">
    <property type="entry name" value="LipOase_plant"/>
</dbReference>
<comment type="similarity">
    <text evidence="2 12">Belongs to the lipoxygenase family.</text>
</comment>
<dbReference type="AlphaFoldDB" id="A0A0E0D125"/>
<evidence type="ECO:0000256" key="13">
    <source>
        <dbReference type="RuleBase" id="RU003975"/>
    </source>
</evidence>
<evidence type="ECO:0000256" key="6">
    <source>
        <dbReference type="ARBA" id="ARBA00022832"/>
    </source>
</evidence>
<evidence type="ECO:0000256" key="12">
    <source>
        <dbReference type="RuleBase" id="RU003974"/>
    </source>
</evidence>
<comment type="cofactor">
    <cofactor evidence="1 12">
        <name>Fe cation</name>
        <dbReference type="ChEBI" id="CHEBI:24875"/>
    </cofactor>
</comment>
<dbReference type="GO" id="GO:0006633">
    <property type="term" value="P:fatty acid biosynthetic process"/>
    <property type="evidence" value="ECO:0007669"/>
    <property type="project" value="UniProtKB-KW"/>
</dbReference>
<evidence type="ECO:0000313" key="15">
    <source>
        <dbReference type="EnsemblPlants" id="OMERI03G16750.1"/>
    </source>
</evidence>
<reference evidence="15" key="2">
    <citation type="submission" date="2018-05" db="EMBL/GenBank/DDBJ databases">
        <title>OmerRS3 (Oryza meridionalis Reference Sequence Version 3).</title>
        <authorList>
            <person name="Zhang J."/>
            <person name="Kudrna D."/>
            <person name="Lee S."/>
            <person name="Talag J."/>
            <person name="Welchert J."/>
            <person name="Wing R.A."/>
        </authorList>
    </citation>
    <scope>NUCLEOTIDE SEQUENCE [LARGE SCALE GENOMIC DNA]</scope>
    <source>
        <strain evidence="15">cv. OR44</strain>
    </source>
</reference>
<keyword evidence="11 13" id="KW-0275">Fatty acid biosynthesis</keyword>
<keyword evidence="4 12" id="KW-0479">Metal-binding</keyword>
<dbReference type="eggNOG" id="ENOG502QQSP">
    <property type="taxonomic scope" value="Eukaryota"/>
</dbReference>
<dbReference type="InterPro" id="IPR036226">
    <property type="entry name" value="LipOase_C_sf"/>
</dbReference>
<dbReference type="GO" id="GO:0031408">
    <property type="term" value="P:oxylipin biosynthetic process"/>
    <property type="evidence" value="ECO:0007669"/>
    <property type="project" value="UniProtKB-UniRule"/>
</dbReference>
<keyword evidence="10" id="KW-0443">Lipid metabolism</keyword>
<dbReference type="GO" id="GO:0034440">
    <property type="term" value="P:lipid oxidation"/>
    <property type="evidence" value="ECO:0007669"/>
    <property type="project" value="InterPro"/>
</dbReference>
<dbReference type="InterPro" id="IPR020834">
    <property type="entry name" value="LipOase_CS"/>
</dbReference>
<comment type="pathway">
    <text evidence="13">Lipid metabolism; oxylipin biosynthesis.</text>
</comment>
<dbReference type="PROSITE" id="PS00081">
    <property type="entry name" value="LIPOXYGENASE_2"/>
    <property type="match status" value="1"/>
</dbReference>
<keyword evidence="9 12" id="KW-0408">Iron</keyword>
<dbReference type="Pfam" id="PF00305">
    <property type="entry name" value="Lipoxygenase"/>
    <property type="match status" value="1"/>
</dbReference>
<keyword evidence="8 12" id="KW-0560">Oxidoreductase</keyword>
<name>A0A0E0D125_9ORYZ</name>
<evidence type="ECO:0000256" key="4">
    <source>
        <dbReference type="ARBA" id="ARBA00022723"/>
    </source>
</evidence>
<dbReference type="UniPathway" id="UPA00382"/>
<evidence type="ECO:0000256" key="8">
    <source>
        <dbReference type="ARBA" id="ARBA00023002"/>
    </source>
</evidence>
<evidence type="ECO:0000256" key="5">
    <source>
        <dbReference type="ARBA" id="ARBA00022767"/>
    </source>
</evidence>
<evidence type="ECO:0000256" key="7">
    <source>
        <dbReference type="ARBA" id="ARBA00022964"/>
    </source>
</evidence>
<dbReference type="PRINTS" id="PR00468">
    <property type="entry name" value="PLTLPOXGNASE"/>
</dbReference>
<dbReference type="GO" id="GO:0046872">
    <property type="term" value="F:metal ion binding"/>
    <property type="evidence" value="ECO:0007669"/>
    <property type="project" value="UniProtKB-UniRule"/>
</dbReference>
<keyword evidence="3 13" id="KW-0444">Lipid biosynthesis</keyword>
<dbReference type="PRINTS" id="PR00087">
    <property type="entry name" value="LIPOXYGENASE"/>
</dbReference>
<evidence type="ECO:0000256" key="9">
    <source>
        <dbReference type="ARBA" id="ARBA00023004"/>
    </source>
</evidence>
<evidence type="ECO:0000256" key="11">
    <source>
        <dbReference type="ARBA" id="ARBA00023160"/>
    </source>
</evidence>